<protein>
    <recommendedName>
        <fullName evidence="2">DUF4935 domain-containing protein</fullName>
    </recommendedName>
</protein>
<accession>A0A6S6T2J9</accession>
<gene>
    <name evidence="1" type="ORF">HELGO_WM40667</name>
</gene>
<evidence type="ECO:0008006" key="2">
    <source>
        <dbReference type="Google" id="ProtNLM"/>
    </source>
</evidence>
<sequence>MIFILDTCTINNLLQIDLIDNDEDYELEYDYLDKINQVFKIKLSQKNYDELKNTFSKNFSDGNKIKFIRNYMSKNIPSYLNIVDNVDFDSSLNFIKKVCPKYKDEDNGELHSTAYALYLNRYESSLAFQTYFITDDDEAIQDFQDIFRSNFLGEVFTTIDLLLILSIYEIISYKNVMDFAHNLKKQYIQNYTNVLNEIQTLQKKNLPTKEIAFLSKLHEDIHHLDFDKVQKNMEKSEYISIKRKQTSIDIFLKNLLNEDLKKVTILDKKIEEIKSKYWTTDKI</sequence>
<proteinExistence type="predicted"/>
<organism evidence="1">
    <name type="scientific">uncultured Sulfurovum sp</name>
    <dbReference type="NCBI Taxonomy" id="269237"/>
    <lineage>
        <taxon>Bacteria</taxon>
        <taxon>Pseudomonadati</taxon>
        <taxon>Campylobacterota</taxon>
        <taxon>Epsilonproteobacteria</taxon>
        <taxon>Campylobacterales</taxon>
        <taxon>Sulfurovaceae</taxon>
        <taxon>Sulfurovum</taxon>
        <taxon>environmental samples</taxon>
    </lineage>
</organism>
<dbReference type="EMBL" id="CACVAZ010000082">
    <property type="protein sequence ID" value="CAA6813502.1"/>
    <property type="molecule type" value="Genomic_DNA"/>
</dbReference>
<reference evidence="1" key="1">
    <citation type="submission" date="2020-01" db="EMBL/GenBank/DDBJ databases">
        <authorList>
            <person name="Meier V. D."/>
            <person name="Meier V D."/>
        </authorList>
    </citation>
    <scope>NUCLEOTIDE SEQUENCE</scope>
    <source>
        <strain evidence="1">HLG_WM_MAG_02</strain>
    </source>
</reference>
<name>A0A6S6T2J9_9BACT</name>
<evidence type="ECO:0000313" key="1">
    <source>
        <dbReference type="EMBL" id="CAA6813502.1"/>
    </source>
</evidence>
<dbReference type="AlphaFoldDB" id="A0A6S6T2J9"/>